<evidence type="ECO:0000256" key="3">
    <source>
        <dbReference type="PROSITE-ProRule" id="PRU00221"/>
    </source>
</evidence>
<evidence type="ECO:0000256" key="4">
    <source>
        <dbReference type="SAM" id="MobiDB-lite"/>
    </source>
</evidence>
<dbReference type="InterPro" id="IPR036322">
    <property type="entry name" value="WD40_repeat_dom_sf"/>
</dbReference>
<evidence type="ECO:0000313" key="6">
    <source>
        <dbReference type="Proteomes" id="UP000580250"/>
    </source>
</evidence>
<reference evidence="5 6" key="1">
    <citation type="submission" date="2020-08" db="EMBL/GenBank/DDBJ databases">
        <authorList>
            <person name="Koutsovoulos G."/>
            <person name="Danchin GJ E."/>
        </authorList>
    </citation>
    <scope>NUCLEOTIDE SEQUENCE [LARGE SCALE GENOMIC DNA]</scope>
</reference>
<feature type="repeat" description="WD" evidence="3">
    <location>
        <begin position="305"/>
        <end position="346"/>
    </location>
</feature>
<dbReference type="GO" id="GO:0120330">
    <property type="term" value="C:rixosome complex"/>
    <property type="evidence" value="ECO:0007669"/>
    <property type="project" value="TreeGrafter"/>
</dbReference>
<dbReference type="PROSITE" id="PS50082">
    <property type="entry name" value="WD_REPEATS_2"/>
    <property type="match status" value="2"/>
</dbReference>
<gene>
    <name evidence="5" type="ORF">MENT_LOCUS37733</name>
</gene>
<dbReference type="EMBL" id="CAJEWN010000540">
    <property type="protein sequence ID" value="CAD2185315.1"/>
    <property type="molecule type" value="Genomic_DNA"/>
</dbReference>
<feature type="region of interest" description="Disordered" evidence="4">
    <location>
        <begin position="427"/>
        <end position="482"/>
    </location>
</feature>
<dbReference type="Gene3D" id="2.130.10.10">
    <property type="entry name" value="YVTN repeat-like/Quinoprotein amine dehydrogenase"/>
    <property type="match status" value="3"/>
</dbReference>
<proteinExistence type="predicted"/>
<dbReference type="AlphaFoldDB" id="A0A6V7WEB2"/>
<dbReference type="GO" id="GO:0006261">
    <property type="term" value="P:DNA-templated DNA replication"/>
    <property type="evidence" value="ECO:0007669"/>
    <property type="project" value="TreeGrafter"/>
</dbReference>
<dbReference type="PROSITE" id="PS50294">
    <property type="entry name" value="WD_REPEATS_REGION"/>
    <property type="match status" value="1"/>
</dbReference>
<comment type="caution">
    <text evidence="5">The sequence shown here is derived from an EMBL/GenBank/DDBJ whole genome shotgun (WGS) entry which is preliminary data.</text>
</comment>
<dbReference type="InterPro" id="IPR001680">
    <property type="entry name" value="WD40_rpt"/>
</dbReference>
<dbReference type="Proteomes" id="UP000580250">
    <property type="component" value="Unassembled WGS sequence"/>
</dbReference>
<keyword evidence="1 3" id="KW-0853">WD repeat</keyword>
<evidence type="ECO:0000313" key="5">
    <source>
        <dbReference type="EMBL" id="CAD2185315.1"/>
    </source>
</evidence>
<feature type="compositionally biased region" description="Low complexity" evidence="4">
    <location>
        <begin position="434"/>
        <end position="443"/>
    </location>
</feature>
<keyword evidence="2" id="KW-0677">Repeat</keyword>
<dbReference type="SUPFAM" id="SSF50978">
    <property type="entry name" value="WD40 repeat-like"/>
    <property type="match status" value="1"/>
</dbReference>
<dbReference type="GO" id="GO:0006364">
    <property type="term" value="P:rRNA processing"/>
    <property type="evidence" value="ECO:0007669"/>
    <property type="project" value="TreeGrafter"/>
</dbReference>
<feature type="repeat" description="WD" evidence="3">
    <location>
        <begin position="148"/>
        <end position="179"/>
    </location>
</feature>
<dbReference type="PANTHER" id="PTHR18763">
    <property type="entry name" value="WD-REPEAT PROTEIN 18"/>
    <property type="match status" value="1"/>
</dbReference>
<dbReference type="SMART" id="SM00320">
    <property type="entry name" value="WD40"/>
    <property type="match status" value="5"/>
</dbReference>
<dbReference type="InterPro" id="IPR045227">
    <property type="entry name" value="WDR18/Ipi3/RID3"/>
</dbReference>
<dbReference type="OrthoDB" id="756370at2759"/>
<name>A0A6V7WEB2_MELEN</name>
<protein>
    <submittedName>
        <fullName evidence="5">Uncharacterized protein</fullName>
    </submittedName>
</protein>
<organism evidence="5 6">
    <name type="scientific">Meloidogyne enterolobii</name>
    <name type="common">Root-knot nematode worm</name>
    <name type="synonym">Meloidogyne mayaguensis</name>
    <dbReference type="NCBI Taxonomy" id="390850"/>
    <lineage>
        <taxon>Eukaryota</taxon>
        <taxon>Metazoa</taxon>
        <taxon>Ecdysozoa</taxon>
        <taxon>Nematoda</taxon>
        <taxon>Chromadorea</taxon>
        <taxon>Rhabditida</taxon>
        <taxon>Tylenchina</taxon>
        <taxon>Tylenchomorpha</taxon>
        <taxon>Tylenchoidea</taxon>
        <taxon>Meloidogynidae</taxon>
        <taxon>Meloidogyninae</taxon>
        <taxon>Meloidogyne</taxon>
    </lineage>
</organism>
<dbReference type="GO" id="GO:0005656">
    <property type="term" value="C:nuclear pre-replicative complex"/>
    <property type="evidence" value="ECO:0007669"/>
    <property type="project" value="TreeGrafter"/>
</dbReference>
<evidence type="ECO:0000256" key="2">
    <source>
        <dbReference type="ARBA" id="ARBA00022737"/>
    </source>
</evidence>
<dbReference type="Pfam" id="PF00400">
    <property type="entry name" value="WD40"/>
    <property type="match status" value="1"/>
</dbReference>
<dbReference type="PANTHER" id="PTHR18763:SF0">
    <property type="entry name" value="WD REPEAT-CONTAINING PROTEIN 18"/>
    <property type="match status" value="1"/>
</dbReference>
<evidence type="ECO:0000256" key="1">
    <source>
        <dbReference type="ARBA" id="ARBA00022574"/>
    </source>
</evidence>
<accession>A0A6V7WEB2</accession>
<dbReference type="InterPro" id="IPR015943">
    <property type="entry name" value="WD40/YVTN_repeat-like_dom_sf"/>
</dbReference>
<sequence>MKKFDLNLIFRFIALFAVLILLNMNKESLFVCARSDEPFSILTIDPVSGANCLAFQGNELQNGTINSATFIGQDQTHLCISLEDKSLMTIPMKYKKSKKTLAANSTRSFLGFKANFIVSHPSGDFIFVAADNKIYTWELRGGNMLSIIDEHLREISAFRISTCGSLLASSSMDGAVKVWLTSSLITQRNESSHICSQLGGHSSHTLEVNDLYITSSGMSARIFSVSTDYSACLYSLATNQILLKITCDHPLSACCMDGAERRLFLASIDGQIRTIDLMQSELPKDSFQRMKVENEQKDNNTENSFQFHNSRIQQLCANLDGSRLASGDSSGAYAIWDVTNGQLLQNGQMKGPIIVLSFILENLSAAGTSLPPLNKQMSTGSKSNFAVKHANLNKVYCEKSLQEHFDKLLRNANASALRCEFQSSVEGTSKDNIQQQQDNNLNNKNKRKRRQVESETTTTLTPTENSLKEEENVESADLSSIESTTNVEQLKQRIKILERELARVVQINAEIYDYAANLTIDEDNLVI</sequence>